<reference evidence="3" key="2">
    <citation type="journal article" date="2024" name="Antonie Van Leeuwenhoek">
        <title>Roseihalotalea indica gen. nov., sp. nov., a halophilic Bacteroidetes from mesopelagic Southwest Indian Ocean with higher carbohydrate metabolic potential.</title>
        <authorList>
            <person name="Chen B."/>
            <person name="Zhang M."/>
            <person name="Lin D."/>
            <person name="Ye J."/>
            <person name="Tang K."/>
        </authorList>
    </citation>
    <scope>NUCLEOTIDE SEQUENCE</scope>
    <source>
        <strain evidence="3">TK19036</strain>
    </source>
</reference>
<dbReference type="InterPro" id="IPR011042">
    <property type="entry name" value="6-blade_b-propeller_TolB-like"/>
</dbReference>
<dbReference type="Gene3D" id="2.120.10.30">
    <property type="entry name" value="TolB, C-terminal domain"/>
    <property type="match status" value="1"/>
</dbReference>
<gene>
    <name evidence="3" type="ORF">K4G66_00580</name>
</gene>
<evidence type="ECO:0000256" key="1">
    <source>
        <dbReference type="ARBA" id="ARBA00004613"/>
    </source>
</evidence>
<reference evidence="3" key="1">
    <citation type="journal article" date="2023" name="Comput. Struct. Biotechnol. J.">
        <title>Discovery of a novel marine Bacteroidetes with a rich repertoire of carbohydrate-active enzymes.</title>
        <authorList>
            <person name="Chen B."/>
            <person name="Liu G."/>
            <person name="Chen Q."/>
            <person name="Wang H."/>
            <person name="Liu L."/>
            <person name="Tang K."/>
        </authorList>
    </citation>
    <scope>NUCLEOTIDE SEQUENCE</scope>
    <source>
        <strain evidence="3">TK19036</strain>
    </source>
</reference>
<dbReference type="PANTHER" id="PTHR10009:SF18">
    <property type="entry name" value="PROTEIN YELLOW-LIKE PROTEIN"/>
    <property type="match status" value="1"/>
</dbReference>
<dbReference type="PANTHER" id="PTHR10009">
    <property type="entry name" value="PROTEIN YELLOW-RELATED"/>
    <property type="match status" value="1"/>
</dbReference>
<dbReference type="EMBL" id="CP120682">
    <property type="protein sequence ID" value="WKN37202.1"/>
    <property type="molecule type" value="Genomic_DNA"/>
</dbReference>
<protein>
    <submittedName>
        <fullName evidence="3">L-dopachrome tautomerase-related protein</fullName>
    </submittedName>
</protein>
<dbReference type="Pfam" id="PF03022">
    <property type="entry name" value="MRJP"/>
    <property type="match status" value="1"/>
</dbReference>
<dbReference type="SUPFAM" id="SSF63829">
    <property type="entry name" value="Calcium-dependent phosphotriesterase"/>
    <property type="match status" value="1"/>
</dbReference>
<proteinExistence type="predicted"/>
<sequence length="368" mass="41174">MTNLTTSIVLFAILIAPLWVSAQNQYHSDELKPIASFGQSMAIGLSVSSDNRVFVAFPNHDGGGEFTLTEVIDGKIAPYPNEEWNTEGDYGTHFLRVQDLYVDTDDYLWVLDSKPASQGSIFGDSGEKQQGQFKLVKINTQTDKVEEIYTFDDLDKTSSGLNDVRVDTEKQLAYLSDPGQAAIVILDLTTGKTRKALEKTDFTLADDEVLLTYHGHEMWNKQGKPFSSNVNGIALTKDNKYLYFKPINQLHLFRIETEYLANASLSAEELKSKVKDMGEVGPTHGLEADAKGNIYLSTSTDFAMKYISPDGKLHTLVQDSRLLWPDSLGIGSDGFLYFTCAQLQRLPQWNDGEDRTEYPYTAYKVKLP</sequence>
<name>A0AA49GMT9_9BACT</name>
<keyword evidence="2" id="KW-0964">Secreted</keyword>
<dbReference type="AlphaFoldDB" id="A0AA49GMT9"/>
<dbReference type="InterPro" id="IPR017996">
    <property type="entry name" value="MRJP/yellow-related"/>
</dbReference>
<comment type="subcellular location">
    <subcellularLocation>
        <location evidence="1">Secreted</location>
    </subcellularLocation>
</comment>
<evidence type="ECO:0000313" key="3">
    <source>
        <dbReference type="EMBL" id="WKN37202.1"/>
    </source>
</evidence>
<organism evidence="3">
    <name type="scientific">Roseihalotalea indica</name>
    <dbReference type="NCBI Taxonomy" id="2867963"/>
    <lineage>
        <taxon>Bacteria</taxon>
        <taxon>Pseudomonadati</taxon>
        <taxon>Bacteroidota</taxon>
        <taxon>Cytophagia</taxon>
        <taxon>Cytophagales</taxon>
        <taxon>Catalimonadaceae</taxon>
        <taxon>Roseihalotalea</taxon>
    </lineage>
</organism>
<evidence type="ECO:0000256" key="2">
    <source>
        <dbReference type="ARBA" id="ARBA00022525"/>
    </source>
</evidence>
<accession>A0AA49GMT9</accession>
<dbReference type="GO" id="GO:0005576">
    <property type="term" value="C:extracellular region"/>
    <property type="evidence" value="ECO:0007669"/>
    <property type="project" value="UniProtKB-SubCell"/>
</dbReference>